<feature type="region of interest" description="Disordered" evidence="6">
    <location>
        <begin position="1"/>
        <end position="32"/>
    </location>
</feature>
<comment type="caution">
    <text evidence="8">The sequence shown here is derived from an EMBL/GenBank/DDBJ whole genome shotgun (WGS) entry which is preliminary data.</text>
</comment>
<dbReference type="InterPro" id="IPR007219">
    <property type="entry name" value="XnlR_reg_dom"/>
</dbReference>
<gene>
    <name evidence="8" type="ORF">FEQUK3_LOCUS11110</name>
</gene>
<dbReference type="GO" id="GO:0008270">
    <property type="term" value="F:zinc ion binding"/>
    <property type="evidence" value="ECO:0007669"/>
    <property type="project" value="InterPro"/>
</dbReference>
<evidence type="ECO:0000256" key="6">
    <source>
        <dbReference type="SAM" id="MobiDB-lite"/>
    </source>
</evidence>
<dbReference type="CDD" id="cd12148">
    <property type="entry name" value="fungal_TF_MHR"/>
    <property type="match status" value="1"/>
</dbReference>
<evidence type="ECO:0000256" key="1">
    <source>
        <dbReference type="ARBA" id="ARBA00004123"/>
    </source>
</evidence>
<feature type="compositionally biased region" description="Basic and acidic residues" evidence="6">
    <location>
        <begin position="22"/>
        <end position="32"/>
    </location>
</feature>
<evidence type="ECO:0000313" key="9">
    <source>
        <dbReference type="Proteomes" id="UP000693738"/>
    </source>
</evidence>
<keyword evidence="3" id="KW-0238">DNA-binding</keyword>
<dbReference type="GO" id="GO:0000981">
    <property type="term" value="F:DNA-binding transcription factor activity, RNA polymerase II-specific"/>
    <property type="evidence" value="ECO:0007669"/>
    <property type="project" value="TreeGrafter"/>
</dbReference>
<dbReference type="GO" id="GO:0006351">
    <property type="term" value="P:DNA-templated transcription"/>
    <property type="evidence" value="ECO:0007669"/>
    <property type="project" value="InterPro"/>
</dbReference>
<evidence type="ECO:0000256" key="2">
    <source>
        <dbReference type="ARBA" id="ARBA00023015"/>
    </source>
</evidence>
<reference evidence="8" key="1">
    <citation type="submission" date="2021-05" db="EMBL/GenBank/DDBJ databases">
        <authorList>
            <person name="Khan N."/>
        </authorList>
    </citation>
    <scope>NUCLEOTIDE SEQUENCE</scope>
</reference>
<evidence type="ECO:0000313" key="8">
    <source>
        <dbReference type="EMBL" id="CAG7565383.1"/>
    </source>
</evidence>
<comment type="subcellular location">
    <subcellularLocation>
        <location evidence="1">Nucleus</location>
    </subcellularLocation>
</comment>
<dbReference type="EMBL" id="CAJSTJ010000183">
    <property type="protein sequence ID" value="CAG7565383.1"/>
    <property type="molecule type" value="Genomic_DNA"/>
</dbReference>
<organism evidence="8 9">
    <name type="scientific">Fusarium equiseti</name>
    <name type="common">Fusarium scirpi</name>
    <dbReference type="NCBI Taxonomy" id="61235"/>
    <lineage>
        <taxon>Eukaryota</taxon>
        <taxon>Fungi</taxon>
        <taxon>Dikarya</taxon>
        <taxon>Ascomycota</taxon>
        <taxon>Pezizomycotina</taxon>
        <taxon>Sordariomycetes</taxon>
        <taxon>Hypocreomycetidae</taxon>
        <taxon>Hypocreales</taxon>
        <taxon>Nectriaceae</taxon>
        <taxon>Fusarium</taxon>
        <taxon>Fusarium incarnatum-equiseti species complex</taxon>
    </lineage>
</organism>
<keyword evidence="2" id="KW-0805">Transcription regulation</keyword>
<name>A0A8J2IVY4_FUSEQ</name>
<evidence type="ECO:0000256" key="5">
    <source>
        <dbReference type="ARBA" id="ARBA00023242"/>
    </source>
</evidence>
<proteinExistence type="predicted"/>
<dbReference type="PANTHER" id="PTHR31845:SF21">
    <property type="entry name" value="REGULATORY PROTEIN LEU3"/>
    <property type="match status" value="1"/>
</dbReference>
<keyword evidence="5" id="KW-0539">Nucleus</keyword>
<dbReference type="GO" id="GO:0000976">
    <property type="term" value="F:transcription cis-regulatory region binding"/>
    <property type="evidence" value="ECO:0007669"/>
    <property type="project" value="TreeGrafter"/>
</dbReference>
<dbReference type="GO" id="GO:0005634">
    <property type="term" value="C:nucleus"/>
    <property type="evidence" value="ECO:0007669"/>
    <property type="project" value="UniProtKB-SubCell"/>
</dbReference>
<evidence type="ECO:0000259" key="7">
    <source>
        <dbReference type="Pfam" id="PF04082"/>
    </source>
</evidence>
<keyword evidence="4" id="KW-0804">Transcription</keyword>
<dbReference type="AlphaFoldDB" id="A0A8J2IVY4"/>
<dbReference type="InterPro" id="IPR051089">
    <property type="entry name" value="prtT"/>
</dbReference>
<sequence length="550" mass="61847">MQSSTGIENESGPGRSDFSADQADKMPSRRKACNECKQQKVQTLPNSNIINPLPGTDHPHSFDVILPLHKVRRSRILVLGADVSDLAVELTMAFVGLENDGKVQVRQWRKPCRMFILTKSLQASQRNPSNSSQHNETSWPVPASVGTPGAVFNALNQTDTGLIPPHSVTNDTDLQCLTTRPGNDQPTHDRASFFPLARPRALGNIILQIEEIDELFNMYIKYNHPYLPLIDEEKSPHEYYERSELLFWVIMAVAARRQKSQPTLLPRLARNVTDLLWKTLRSMSYSISTIRALCLLCTWPFPTSSSTSDPTFMLVGSMLQMSTQMGLHCVLDAQDFVKVPLQLDVSERSEWARTWEACNIVAISVSIGCGLPLFFQMYETPSASQFESSPADSPFYFRLQIERFKLRVSLSFARPMPTDAEGALTRERSTMYNLLNSDLDELEKRLPGSCAYSLMDLSQRLNGRPQGFFDYYPFFCYQTYVNAAFVLLKILTNGFFNTIIDVQGGKQLLESAITALRQMSVVNNDLPARLGDIIGFFCALPDPAKKTLSK</sequence>
<feature type="domain" description="Xylanolytic transcriptional activator regulatory" evidence="7">
    <location>
        <begin position="217"/>
        <end position="374"/>
    </location>
</feature>
<accession>A0A8J2IVY4</accession>
<dbReference type="PANTHER" id="PTHR31845">
    <property type="entry name" value="FINGER DOMAIN PROTEIN, PUTATIVE-RELATED"/>
    <property type="match status" value="1"/>
</dbReference>
<protein>
    <recommendedName>
        <fullName evidence="7">Xylanolytic transcriptional activator regulatory domain-containing protein</fullName>
    </recommendedName>
</protein>
<evidence type="ECO:0000256" key="4">
    <source>
        <dbReference type="ARBA" id="ARBA00023163"/>
    </source>
</evidence>
<evidence type="ECO:0000256" key="3">
    <source>
        <dbReference type="ARBA" id="ARBA00023125"/>
    </source>
</evidence>
<dbReference type="Pfam" id="PF04082">
    <property type="entry name" value="Fungal_trans"/>
    <property type="match status" value="1"/>
</dbReference>
<dbReference type="Proteomes" id="UP000693738">
    <property type="component" value="Unassembled WGS sequence"/>
</dbReference>